<reference evidence="1" key="1">
    <citation type="journal article" date="2015" name="Genome Biol. Evol.">
        <title>Organellar Genomes of White Spruce (Picea glauca): Assembly and Annotation.</title>
        <authorList>
            <person name="Jackman S.D."/>
            <person name="Warren R.L."/>
            <person name="Gibb E.A."/>
            <person name="Vandervalk B.P."/>
            <person name="Mohamadi H."/>
            <person name="Chu J."/>
            <person name="Raymond A."/>
            <person name="Pleasance S."/>
            <person name="Coope R."/>
            <person name="Wildung M.R."/>
            <person name="Ritland C.E."/>
            <person name="Bousquet J."/>
            <person name="Jones S.J."/>
            <person name="Bohlmann J."/>
            <person name="Birol I."/>
        </authorList>
    </citation>
    <scope>NUCLEOTIDE SEQUENCE [LARGE SCALE GENOMIC DNA]</scope>
    <source>
        <tissue evidence="1">Flushing bud</tissue>
    </source>
</reference>
<dbReference type="AlphaFoldDB" id="A0A117NIT1"/>
<keyword evidence="1" id="KW-0496">Mitochondrion</keyword>
<gene>
    <name evidence="1" type="ORF">ABT39_MTgene266</name>
</gene>
<name>A0A117NIT1_PICGL</name>
<proteinExistence type="predicted"/>
<accession>A0A117NIT1</accession>
<comment type="caution">
    <text evidence="1">The sequence shown here is derived from an EMBL/GenBank/DDBJ whole genome shotgun (WGS) entry which is preliminary data.</text>
</comment>
<sequence>MSYRVDQKDVRLGGQARHTALTRDCSRDPISNHLYSLNRRFNRFPVERFEGGRDIYFICTNACSRLDTMNRTEICAETYIKYAFWVISDRSRT</sequence>
<evidence type="ECO:0000313" key="1">
    <source>
        <dbReference type="EMBL" id="KUM50423.1"/>
    </source>
</evidence>
<geneLocation type="mitochondrion" evidence="1"/>
<dbReference type="EMBL" id="LKAM01000001">
    <property type="protein sequence ID" value="KUM50423.1"/>
    <property type="molecule type" value="Genomic_DNA"/>
</dbReference>
<organism evidence="1">
    <name type="scientific">Picea glauca</name>
    <name type="common">White spruce</name>
    <name type="synonym">Pinus glauca</name>
    <dbReference type="NCBI Taxonomy" id="3330"/>
    <lineage>
        <taxon>Eukaryota</taxon>
        <taxon>Viridiplantae</taxon>
        <taxon>Streptophyta</taxon>
        <taxon>Embryophyta</taxon>
        <taxon>Tracheophyta</taxon>
        <taxon>Spermatophyta</taxon>
        <taxon>Pinopsida</taxon>
        <taxon>Pinidae</taxon>
        <taxon>Conifers I</taxon>
        <taxon>Pinales</taxon>
        <taxon>Pinaceae</taxon>
        <taxon>Picea</taxon>
    </lineage>
</organism>
<protein>
    <submittedName>
        <fullName evidence="1">Uncharacterized protein</fullName>
    </submittedName>
</protein>